<dbReference type="GO" id="GO:0006950">
    <property type="term" value="P:response to stress"/>
    <property type="evidence" value="ECO:0007669"/>
    <property type="project" value="TreeGrafter"/>
</dbReference>
<dbReference type="RefSeq" id="WP_038076064.1">
    <property type="nucleotide sequence ID" value="NZ_JHEG04000001.1"/>
</dbReference>
<keyword evidence="1" id="KW-0805">Transcription regulation</keyword>
<dbReference type="GO" id="GO:0003700">
    <property type="term" value="F:DNA-binding transcription factor activity"/>
    <property type="evidence" value="ECO:0007669"/>
    <property type="project" value="InterPro"/>
</dbReference>
<dbReference type="InterPro" id="IPR023187">
    <property type="entry name" value="Tscrpt_reg_MarR-type_CS"/>
</dbReference>
<organism evidence="6">
    <name type="scientific">Tolypothrix bouteillei VB521301</name>
    <dbReference type="NCBI Taxonomy" id="1479485"/>
    <lineage>
        <taxon>Bacteria</taxon>
        <taxon>Bacillati</taxon>
        <taxon>Cyanobacteriota</taxon>
        <taxon>Cyanophyceae</taxon>
        <taxon>Nostocales</taxon>
        <taxon>Tolypothrichaceae</taxon>
        <taxon>Tolypothrix</taxon>
    </lineage>
</organism>
<dbReference type="PROSITE" id="PS50995">
    <property type="entry name" value="HTH_MARR_2"/>
    <property type="match status" value="1"/>
</dbReference>
<accession>A0A0C1QUG3</accession>
<evidence type="ECO:0000313" key="7">
    <source>
        <dbReference type="Proteomes" id="UP000029738"/>
    </source>
</evidence>
<dbReference type="InterPro" id="IPR000835">
    <property type="entry name" value="HTH_MarR-typ"/>
</dbReference>
<dbReference type="InterPro" id="IPR036388">
    <property type="entry name" value="WH-like_DNA-bd_sf"/>
</dbReference>
<evidence type="ECO:0000259" key="4">
    <source>
        <dbReference type="PROSITE" id="PS50995"/>
    </source>
</evidence>
<keyword evidence="3" id="KW-0804">Transcription</keyword>
<evidence type="ECO:0000313" key="6">
    <source>
        <dbReference type="EMBL" id="KIE07448.1"/>
    </source>
</evidence>
<comment type="caution">
    <text evidence="6">The sequence shown here is derived from an EMBL/GenBank/DDBJ whole genome shotgun (WGS) entry which is preliminary data.</text>
</comment>
<dbReference type="Proteomes" id="UP000029738">
    <property type="component" value="Unassembled WGS sequence"/>
</dbReference>
<evidence type="ECO:0000256" key="1">
    <source>
        <dbReference type="ARBA" id="ARBA00023015"/>
    </source>
</evidence>
<protein>
    <submittedName>
        <fullName evidence="6">MarR family transcriptional regulator</fullName>
    </submittedName>
</protein>
<feature type="domain" description="HTH marR-type" evidence="4">
    <location>
        <begin position="13"/>
        <end position="165"/>
    </location>
</feature>
<reference evidence="6" key="1">
    <citation type="journal article" date="2015" name="Genome Announc.">
        <title>Draft Genome Sequence of Tolypothrix boutellei Strain VB521301.</title>
        <authorList>
            <person name="Chandrababunaidu M.M."/>
            <person name="Singh D."/>
            <person name="Sen D."/>
            <person name="Bhan S."/>
            <person name="Das S."/>
            <person name="Gupta A."/>
            <person name="Adhikary S.P."/>
            <person name="Tripathy S."/>
        </authorList>
    </citation>
    <scope>NUCLEOTIDE SEQUENCE</scope>
    <source>
        <strain evidence="6">VB521301</strain>
    </source>
</reference>
<dbReference type="AlphaFoldDB" id="A0A0C1QUG3"/>
<evidence type="ECO:0000256" key="3">
    <source>
        <dbReference type="ARBA" id="ARBA00023163"/>
    </source>
</evidence>
<keyword evidence="7" id="KW-1185">Reference proteome</keyword>
<dbReference type="PROSITE" id="PS01117">
    <property type="entry name" value="HTH_MARR_1"/>
    <property type="match status" value="1"/>
</dbReference>
<dbReference type="STRING" id="1479485.DA73_0240905"/>
<evidence type="ECO:0000256" key="2">
    <source>
        <dbReference type="ARBA" id="ARBA00023125"/>
    </source>
</evidence>
<dbReference type="InterPro" id="IPR036390">
    <property type="entry name" value="WH_DNA-bd_sf"/>
</dbReference>
<gene>
    <name evidence="6" type="ORF">DA73_0240905</name>
    <name evidence="5" type="ORF">DA73_0400029060</name>
</gene>
<dbReference type="PRINTS" id="PR00598">
    <property type="entry name" value="HTHMARR"/>
</dbReference>
<dbReference type="EMBL" id="JHEG04000001">
    <property type="protein sequence ID" value="KAF3889078.1"/>
    <property type="molecule type" value="Genomic_DNA"/>
</dbReference>
<dbReference type="EMBL" id="JHEG02000059">
    <property type="protein sequence ID" value="KIE07448.1"/>
    <property type="molecule type" value="Genomic_DNA"/>
</dbReference>
<dbReference type="PANTHER" id="PTHR33164:SF43">
    <property type="entry name" value="HTH-TYPE TRANSCRIPTIONAL REPRESSOR YETL"/>
    <property type="match status" value="1"/>
</dbReference>
<dbReference type="Pfam" id="PF01047">
    <property type="entry name" value="MarR"/>
    <property type="match status" value="1"/>
</dbReference>
<reference evidence="5" key="2">
    <citation type="submission" date="2019-11" db="EMBL/GenBank/DDBJ databases">
        <title>Improved Assembly of Tolypothrix boutellei genome.</title>
        <authorList>
            <person name="Sarangi A.N."/>
            <person name="Mukherjee M."/>
            <person name="Ghosh S."/>
            <person name="Singh D."/>
            <person name="Das A."/>
            <person name="Kant S."/>
            <person name="Prusty A."/>
            <person name="Tripathy S."/>
        </authorList>
    </citation>
    <scope>NUCLEOTIDE SEQUENCE</scope>
    <source>
        <strain evidence="5">VB521301</strain>
    </source>
</reference>
<dbReference type="GO" id="GO:0003677">
    <property type="term" value="F:DNA binding"/>
    <property type="evidence" value="ECO:0007669"/>
    <property type="project" value="UniProtKB-KW"/>
</dbReference>
<dbReference type="InterPro" id="IPR039422">
    <property type="entry name" value="MarR/SlyA-like"/>
</dbReference>
<sequence length="173" mass="19184">MAIVRSFVDRVVDLSTLQNLAQRYSELDVASVEACLAFLRATVDVQVALETHFARYGLSMGKFTLLMQLLQANEQGLTPSECAERSGVTRATITGLLDGLERDGLVERQPCPNDRRMLSVHLTDKGHTLMAQMLPDHFCRTTGLMAHLNNDEKKTLIQLLQKLQAGTSAMLEP</sequence>
<dbReference type="Gene3D" id="1.10.10.10">
    <property type="entry name" value="Winged helix-like DNA-binding domain superfamily/Winged helix DNA-binding domain"/>
    <property type="match status" value="1"/>
</dbReference>
<dbReference type="PANTHER" id="PTHR33164">
    <property type="entry name" value="TRANSCRIPTIONAL REGULATOR, MARR FAMILY"/>
    <property type="match status" value="1"/>
</dbReference>
<dbReference type="SUPFAM" id="SSF46785">
    <property type="entry name" value="Winged helix' DNA-binding domain"/>
    <property type="match status" value="1"/>
</dbReference>
<dbReference type="OrthoDB" id="162531at2"/>
<name>A0A0C1QUG3_9CYAN</name>
<dbReference type="SMART" id="SM00347">
    <property type="entry name" value="HTH_MARR"/>
    <property type="match status" value="1"/>
</dbReference>
<proteinExistence type="predicted"/>
<keyword evidence="2" id="KW-0238">DNA-binding</keyword>
<evidence type="ECO:0000313" key="5">
    <source>
        <dbReference type="EMBL" id="KAF3889078.1"/>
    </source>
</evidence>